<evidence type="ECO:0000313" key="3">
    <source>
        <dbReference type="Proteomes" id="UP000595046"/>
    </source>
</evidence>
<evidence type="ECO:0000313" key="2">
    <source>
        <dbReference type="EMBL" id="QPP05818.1"/>
    </source>
</evidence>
<dbReference type="RefSeq" id="WP_197349336.1">
    <property type="nucleotide sequence ID" value="NZ_CP048882.1"/>
</dbReference>
<feature type="region of interest" description="Disordered" evidence="1">
    <location>
        <begin position="64"/>
        <end position="85"/>
    </location>
</feature>
<dbReference type="AlphaFoldDB" id="A0A7T1T3Q3"/>
<reference evidence="3" key="1">
    <citation type="submission" date="2020-02" db="EMBL/GenBank/DDBJ databases">
        <title>Streptomyces sp. ASO4wet.</title>
        <authorList>
            <person name="Risdian C."/>
            <person name="Landwehr W."/>
            <person name="Schupp P."/>
            <person name="Wink J."/>
        </authorList>
    </citation>
    <scope>NUCLEOTIDE SEQUENCE [LARGE SCALE GENOMIC DNA]</scope>
    <source>
        <strain evidence="3">ASO4wet</strain>
    </source>
</reference>
<evidence type="ECO:0000256" key="1">
    <source>
        <dbReference type="SAM" id="MobiDB-lite"/>
    </source>
</evidence>
<proteinExistence type="predicted"/>
<dbReference type="EMBL" id="CP048882">
    <property type="protein sequence ID" value="QPP05818.1"/>
    <property type="molecule type" value="Genomic_DNA"/>
</dbReference>
<dbReference type="KEGG" id="sbat:G4Z16_04745"/>
<dbReference type="Proteomes" id="UP000595046">
    <property type="component" value="Chromosome"/>
</dbReference>
<sequence>MAHEHSLPGPGLAEVRITAASPEVARQVAQTLRARFASTEQRSYPAGDTGTGTRLYLTVDAEALPQGPSLQPPGHVVPGTRQGWT</sequence>
<keyword evidence="3" id="KW-1185">Reference proteome</keyword>
<organism evidence="2 3">
    <name type="scientific">Streptomyces bathyalis</name>
    <dbReference type="NCBI Taxonomy" id="2710756"/>
    <lineage>
        <taxon>Bacteria</taxon>
        <taxon>Bacillati</taxon>
        <taxon>Actinomycetota</taxon>
        <taxon>Actinomycetes</taxon>
        <taxon>Kitasatosporales</taxon>
        <taxon>Streptomycetaceae</taxon>
        <taxon>Streptomyces</taxon>
    </lineage>
</organism>
<accession>A0A7T1T3Q3</accession>
<gene>
    <name evidence="2" type="ORF">G4Z16_04745</name>
</gene>
<name>A0A7T1T3Q3_9ACTN</name>
<protein>
    <submittedName>
        <fullName evidence="2">Uncharacterized protein</fullName>
    </submittedName>
</protein>